<dbReference type="EMBL" id="BGPR01117224">
    <property type="protein sequence ID" value="GBN09335.1"/>
    <property type="molecule type" value="Genomic_DNA"/>
</dbReference>
<evidence type="ECO:0000313" key="1">
    <source>
        <dbReference type="EMBL" id="GBN09335.1"/>
    </source>
</evidence>
<keyword evidence="2" id="KW-1185">Reference proteome</keyword>
<protein>
    <submittedName>
        <fullName evidence="1">Uncharacterized protein</fullName>
    </submittedName>
</protein>
<comment type="caution">
    <text evidence="1">The sequence shown here is derived from an EMBL/GenBank/DDBJ whole genome shotgun (WGS) entry which is preliminary data.</text>
</comment>
<feature type="non-terminal residue" evidence="1">
    <location>
        <position position="1"/>
    </location>
</feature>
<dbReference type="Proteomes" id="UP000499080">
    <property type="component" value="Unassembled WGS sequence"/>
</dbReference>
<gene>
    <name evidence="1" type="ORF">AVEN_109207_1</name>
</gene>
<name>A0A4Y2L3X3_ARAVE</name>
<evidence type="ECO:0000313" key="2">
    <source>
        <dbReference type="Proteomes" id="UP000499080"/>
    </source>
</evidence>
<organism evidence="1 2">
    <name type="scientific">Araneus ventricosus</name>
    <name type="common">Orbweaver spider</name>
    <name type="synonym">Epeira ventricosa</name>
    <dbReference type="NCBI Taxonomy" id="182803"/>
    <lineage>
        <taxon>Eukaryota</taxon>
        <taxon>Metazoa</taxon>
        <taxon>Ecdysozoa</taxon>
        <taxon>Arthropoda</taxon>
        <taxon>Chelicerata</taxon>
        <taxon>Arachnida</taxon>
        <taxon>Araneae</taxon>
        <taxon>Araneomorphae</taxon>
        <taxon>Entelegynae</taxon>
        <taxon>Araneoidea</taxon>
        <taxon>Araneidae</taxon>
        <taxon>Araneus</taxon>
    </lineage>
</organism>
<proteinExistence type="predicted"/>
<accession>A0A4Y2L3X3</accession>
<reference evidence="1 2" key="1">
    <citation type="journal article" date="2019" name="Sci. Rep.">
        <title>Orb-weaving spider Araneus ventricosus genome elucidates the spidroin gene catalogue.</title>
        <authorList>
            <person name="Kono N."/>
            <person name="Nakamura H."/>
            <person name="Ohtoshi R."/>
            <person name="Moran D.A.P."/>
            <person name="Shinohara A."/>
            <person name="Yoshida Y."/>
            <person name="Fujiwara M."/>
            <person name="Mori M."/>
            <person name="Tomita M."/>
            <person name="Arakawa K."/>
        </authorList>
    </citation>
    <scope>NUCLEOTIDE SEQUENCE [LARGE SCALE GENOMIC DNA]</scope>
</reference>
<sequence length="80" mass="9194">AKTRYTRYVSGTLYILRLDSDQNSSLMWNDNKACSRFSYHVHGGRRSCCFISKFDACFSSRHNILNTRGVSDPRLRASTP</sequence>
<dbReference type="AlphaFoldDB" id="A0A4Y2L3X3"/>